<dbReference type="SMR" id="A0A194W849"/>
<dbReference type="InterPro" id="IPR050317">
    <property type="entry name" value="Plant_Fungal_Acyltransferase"/>
</dbReference>
<name>A0A194W849_CYTMA</name>
<dbReference type="PANTHER" id="PTHR31642">
    <property type="entry name" value="TRICHOTHECENE 3-O-ACETYLTRANSFERASE"/>
    <property type="match status" value="1"/>
</dbReference>
<dbReference type="EMBL" id="CM003106">
    <property type="protein sequence ID" value="KUI72654.1"/>
    <property type="molecule type" value="Genomic_DNA"/>
</dbReference>
<accession>A0A194W849</accession>
<evidence type="ECO:0000313" key="3">
    <source>
        <dbReference type="Proteomes" id="UP000078559"/>
    </source>
</evidence>
<dbReference type="Pfam" id="PF02458">
    <property type="entry name" value="Transferase"/>
    <property type="match status" value="1"/>
</dbReference>
<dbReference type="Gene3D" id="3.30.559.10">
    <property type="entry name" value="Chloramphenicol acetyltransferase-like domain"/>
    <property type="match status" value="2"/>
</dbReference>
<dbReference type="Proteomes" id="UP000078559">
    <property type="component" value="Chromosome 9"/>
</dbReference>
<proteinExistence type="predicted"/>
<reference evidence="2" key="1">
    <citation type="submission" date="2014-12" db="EMBL/GenBank/DDBJ databases">
        <title>Genome Sequence of Valsa Canker Pathogens Uncovers a Specific Adaption of Colonization on Woody Bark.</title>
        <authorList>
            <person name="Yin Z."/>
            <person name="Liu H."/>
            <person name="Gao X."/>
            <person name="Li Z."/>
            <person name="Song N."/>
            <person name="Ke X."/>
            <person name="Dai Q."/>
            <person name="Wu Y."/>
            <person name="Sun Y."/>
            <person name="Xu J.-R."/>
            <person name="Kang Z.K."/>
            <person name="Wang L."/>
            <person name="Huang L."/>
        </authorList>
    </citation>
    <scope>NUCLEOTIDE SEQUENCE [LARGE SCALE GENOMIC DNA]</scope>
    <source>
        <strain evidence="2">03-8</strain>
    </source>
</reference>
<sequence length="484" mass="52833">MQVSLSPPDHIPPPNYVVLAYYLPLKKEAGAYETFALLQKGLRKTFVDLPWLNGKVYRMPSDAPGYRPGQLEIRYSPVDPEGEGDLHQLGFSEPNTELTYADLEEAGFPVDAFTDDELFWAPFWADLDAGADVLAAQATFIPGACILTMSTCHSASDGTGMVAILKRWASHCVEGVDRPDPPAAADSDRTVLDRIWEREWNRRPASEIVPAAWHMVGLQPPSEKKATAENANIAPSTPPPAPIQVPQGQHQISSTFYVTVENFKALQEECGPEVSGNDAICALIWRSVLKARTTARRPTASLDAIVSELVLTVDGRPEFSPDLPPGYLGNLVLGSVPTASLASLAGPDDGTRLSVAAVARLIRDKSRTIHHDNIMDAYAVLRGVEDYGMITLPFTSVEGSSMLITSLMMMPVDEVCFGGNSLFENGGHVAACRPLMGGFNRLFRIALVLPRKRRDGVEFCVSLYEDEMELLLDDQEFGLFASQV</sequence>
<evidence type="ECO:0000313" key="2">
    <source>
        <dbReference type="EMBL" id="KUI72654.1"/>
    </source>
</evidence>
<evidence type="ECO:0000256" key="1">
    <source>
        <dbReference type="ARBA" id="ARBA00022679"/>
    </source>
</evidence>
<dbReference type="AlphaFoldDB" id="A0A194W849"/>
<dbReference type="OrthoDB" id="429813at2759"/>
<dbReference type="PANTHER" id="PTHR31642:SF310">
    <property type="entry name" value="FATTY ALCOHOL:CAFFEOYL-COA ACYLTRANSFERASE"/>
    <property type="match status" value="1"/>
</dbReference>
<gene>
    <name evidence="2" type="ORF">VM1G_08243</name>
</gene>
<dbReference type="InterPro" id="IPR023213">
    <property type="entry name" value="CAT-like_dom_sf"/>
</dbReference>
<keyword evidence="3" id="KW-1185">Reference proteome</keyword>
<dbReference type="GO" id="GO:0016747">
    <property type="term" value="F:acyltransferase activity, transferring groups other than amino-acyl groups"/>
    <property type="evidence" value="ECO:0007669"/>
    <property type="project" value="TreeGrafter"/>
</dbReference>
<organism evidence="2 3">
    <name type="scientific">Cytospora mali</name>
    <name type="common">Apple Valsa canker fungus</name>
    <name type="synonym">Valsa mali</name>
    <dbReference type="NCBI Taxonomy" id="578113"/>
    <lineage>
        <taxon>Eukaryota</taxon>
        <taxon>Fungi</taxon>
        <taxon>Dikarya</taxon>
        <taxon>Ascomycota</taxon>
        <taxon>Pezizomycotina</taxon>
        <taxon>Sordariomycetes</taxon>
        <taxon>Sordariomycetidae</taxon>
        <taxon>Diaporthales</taxon>
        <taxon>Cytosporaceae</taxon>
        <taxon>Cytospora</taxon>
    </lineage>
</organism>
<keyword evidence="1" id="KW-0808">Transferase</keyword>
<protein>
    <submittedName>
        <fullName evidence="2">Shikimate O-hydroxycinnamoyltransferase</fullName>
    </submittedName>
</protein>